<dbReference type="SUPFAM" id="SSF57184">
    <property type="entry name" value="Growth factor receptor domain"/>
    <property type="match status" value="1"/>
</dbReference>
<dbReference type="Pfam" id="PF00090">
    <property type="entry name" value="TSP_1"/>
    <property type="match status" value="1"/>
</dbReference>
<accession>A0A8W8JLK9</accession>
<evidence type="ECO:0000256" key="10">
    <source>
        <dbReference type="SAM" id="SignalP"/>
    </source>
</evidence>
<keyword evidence="9" id="KW-1133">Transmembrane helix</keyword>
<feature type="domain" description="Sushi" evidence="13">
    <location>
        <begin position="206"/>
        <end position="267"/>
    </location>
</feature>
<evidence type="ECO:0000256" key="3">
    <source>
        <dbReference type="ARBA" id="ARBA00022729"/>
    </source>
</evidence>
<dbReference type="InterPro" id="IPR000884">
    <property type="entry name" value="TSP1_rpt"/>
</dbReference>
<evidence type="ECO:0000259" key="13">
    <source>
        <dbReference type="PROSITE" id="PS50923"/>
    </source>
</evidence>
<protein>
    <recommendedName>
        <fullName evidence="16">Sushi, von Willebrand factor type A, EGF and pentraxin domain-containing protein 1</fullName>
    </recommendedName>
</protein>
<feature type="domain" description="Sushi" evidence="13">
    <location>
        <begin position="415"/>
        <end position="480"/>
    </location>
</feature>
<evidence type="ECO:0000256" key="5">
    <source>
        <dbReference type="ARBA" id="ARBA00023157"/>
    </source>
</evidence>
<dbReference type="InterPro" id="IPR043555">
    <property type="entry name" value="SRPX-like"/>
</dbReference>
<feature type="disulfide bond" evidence="7">
    <location>
        <begin position="1004"/>
        <end position="1013"/>
    </location>
</feature>
<dbReference type="Gene3D" id="2.10.70.10">
    <property type="entry name" value="Complement Module, domain 1"/>
    <property type="match status" value="3"/>
</dbReference>
<keyword evidence="9" id="KW-0812">Transmembrane</keyword>
<dbReference type="PROSITE" id="PS00022">
    <property type="entry name" value="EGF_1"/>
    <property type="match status" value="2"/>
</dbReference>
<dbReference type="PROSITE" id="PS00010">
    <property type="entry name" value="ASX_HYDROXYL"/>
    <property type="match status" value="2"/>
</dbReference>
<dbReference type="Pfam" id="PF00008">
    <property type="entry name" value="EGF"/>
    <property type="match status" value="1"/>
</dbReference>
<feature type="disulfide bond" evidence="7">
    <location>
        <begin position="983"/>
        <end position="993"/>
    </location>
</feature>
<feature type="domain" description="Sushi" evidence="13">
    <location>
        <begin position="482"/>
        <end position="548"/>
    </location>
</feature>
<name>A0A8W8JLK9_MAGGI</name>
<keyword evidence="6" id="KW-0325">Glycoprotein</keyword>
<dbReference type="Pfam" id="PF02494">
    <property type="entry name" value="HYR"/>
    <property type="match status" value="2"/>
</dbReference>
<dbReference type="SUPFAM" id="SSF57535">
    <property type="entry name" value="Complement control module/SCR domain"/>
    <property type="match status" value="3"/>
</dbReference>
<organism evidence="14 15">
    <name type="scientific">Magallana gigas</name>
    <name type="common">Pacific oyster</name>
    <name type="synonym">Crassostrea gigas</name>
    <dbReference type="NCBI Taxonomy" id="29159"/>
    <lineage>
        <taxon>Eukaryota</taxon>
        <taxon>Metazoa</taxon>
        <taxon>Spiralia</taxon>
        <taxon>Lophotrochozoa</taxon>
        <taxon>Mollusca</taxon>
        <taxon>Bivalvia</taxon>
        <taxon>Autobranchia</taxon>
        <taxon>Pteriomorphia</taxon>
        <taxon>Ostreida</taxon>
        <taxon>Ostreoidea</taxon>
        <taxon>Ostreidae</taxon>
        <taxon>Magallana</taxon>
    </lineage>
</organism>
<dbReference type="PROSITE" id="PS01186">
    <property type="entry name" value="EGF_2"/>
    <property type="match status" value="2"/>
</dbReference>
<dbReference type="InterPro" id="IPR000742">
    <property type="entry name" value="EGF"/>
</dbReference>
<dbReference type="InterPro" id="IPR018097">
    <property type="entry name" value="EGF_Ca-bd_CS"/>
</dbReference>
<dbReference type="CDD" id="cd00033">
    <property type="entry name" value="CCP"/>
    <property type="match status" value="3"/>
</dbReference>
<evidence type="ECO:0000313" key="15">
    <source>
        <dbReference type="Proteomes" id="UP000005408"/>
    </source>
</evidence>
<dbReference type="SMART" id="SM00179">
    <property type="entry name" value="EGF_CA"/>
    <property type="match status" value="2"/>
</dbReference>
<feature type="domain" description="HYR" evidence="12">
    <location>
        <begin position="328"/>
        <end position="414"/>
    </location>
</feature>
<evidence type="ECO:0000256" key="2">
    <source>
        <dbReference type="ARBA" id="ARBA00022536"/>
    </source>
</evidence>
<keyword evidence="5 7" id="KW-1015">Disulfide bond</keyword>
<keyword evidence="15" id="KW-1185">Reference proteome</keyword>
<keyword evidence="3 10" id="KW-0732">Signal</keyword>
<feature type="domain" description="EGF-like" evidence="11">
    <location>
        <begin position="979"/>
        <end position="1014"/>
    </location>
</feature>
<dbReference type="InterPro" id="IPR013783">
    <property type="entry name" value="Ig-like_fold"/>
</dbReference>
<dbReference type="InterPro" id="IPR001881">
    <property type="entry name" value="EGF-like_Ca-bd_dom"/>
</dbReference>
<proteinExistence type="predicted"/>
<dbReference type="PANTHER" id="PTHR46343:SF2">
    <property type="entry name" value="SUSHI_VON WILLEBRAND FACTOR TYPE A_EGF_PENTRAXIN DOMAIN-CONTAINING 1"/>
    <property type="match status" value="1"/>
</dbReference>
<dbReference type="SMART" id="SM00032">
    <property type="entry name" value="CCP"/>
    <property type="match status" value="4"/>
</dbReference>
<evidence type="ECO:0000256" key="9">
    <source>
        <dbReference type="SAM" id="Phobius"/>
    </source>
</evidence>
<dbReference type="EnsemblMetazoa" id="G19186.1">
    <property type="protein sequence ID" value="G19186.1:cds"/>
    <property type="gene ID" value="G19186"/>
</dbReference>
<dbReference type="FunFam" id="2.10.25.10:FF:000321">
    <property type="entry name" value="Protein delta homolog 1"/>
    <property type="match status" value="1"/>
</dbReference>
<feature type="domain" description="Sushi" evidence="13">
    <location>
        <begin position="268"/>
        <end position="329"/>
    </location>
</feature>
<evidence type="ECO:0000256" key="4">
    <source>
        <dbReference type="ARBA" id="ARBA00022737"/>
    </source>
</evidence>
<feature type="transmembrane region" description="Helical" evidence="9">
    <location>
        <begin position="1390"/>
        <end position="1415"/>
    </location>
</feature>
<evidence type="ECO:0000256" key="7">
    <source>
        <dbReference type="PROSITE-ProRule" id="PRU00076"/>
    </source>
</evidence>
<feature type="domain" description="HYR" evidence="12">
    <location>
        <begin position="120"/>
        <end position="205"/>
    </location>
</feature>
<dbReference type="InterPro" id="IPR000152">
    <property type="entry name" value="EGF-type_Asp/Asn_hydroxyl_site"/>
</dbReference>
<dbReference type="PROSITE" id="PS01187">
    <property type="entry name" value="EGF_CA"/>
    <property type="match status" value="1"/>
</dbReference>
<evidence type="ECO:0008006" key="16">
    <source>
        <dbReference type="Google" id="ProtNLM"/>
    </source>
</evidence>
<dbReference type="OrthoDB" id="6136178at2759"/>
<keyword evidence="1" id="KW-0217">Developmental protein</keyword>
<keyword evidence="8" id="KW-0768">Sushi</keyword>
<keyword evidence="2 7" id="KW-0245">EGF-like domain</keyword>
<dbReference type="FunFam" id="2.10.50.10:FF:000032">
    <property type="entry name" value="Uncharacterized protein, isoform A"/>
    <property type="match status" value="1"/>
</dbReference>
<dbReference type="FunFam" id="2.10.50.10:FF:000018">
    <property type="entry name" value="Sushi, von Willebrand factor type A, EGF and pentraxin domain-containing 1"/>
    <property type="match status" value="1"/>
</dbReference>
<dbReference type="InterPro" id="IPR000436">
    <property type="entry name" value="Sushi_SCR_CCP_dom"/>
</dbReference>
<dbReference type="InterPro" id="IPR035976">
    <property type="entry name" value="Sushi/SCR/CCP_sf"/>
</dbReference>
<evidence type="ECO:0000259" key="11">
    <source>
        <dbReference type="PROSITE" id="PS50026"/>
    </source>
</evidence>
<comment type="caution">
    <text evidence="7">Lacks conserved residue(s) required for the propagation of feature annotation.</text>
</comment>
<dbReference type="Gene3D" id="2.10.50.10">
    <property type="entry name" value="Tumor Necrosis Factor Receptor, subunit A, domain 2"/>
    <property type="match status" value="2"/>
</dbReference>
<evidence type="ECO:0000256" key="1">
    <source>
        <dbReference type="ARBA" id="ARBA00022473"/>
    </source>
</evidence>
<dbReference type="GO" id="GO:0005509">
    <property type="term" value="F:calcium ion binding"/>
    <property type="evidence" value="ECO:0007669"/>
    <property type="project" value="InterPro"/>
</dbReference>
<dbReference type="InterPro" id="IPR036383">
    <property type="entry name" value="TSP1_rpt_sf"/>
</dbReference>
<dbReference type="InterPro" id="IPR009030">
    <property type="entry name" value="Growth_fac_rcpt_cys_sf"/>
</dbReference>
<dbReference type="InterPro" id="IPR003410">
    <property type="entry name" value="HYR_dom"/>
</dbReference>
<feature type="signal peptide" evidence="10">
    <location>
        <begin position="1"/>
        <end position="21"/>
    </location>
</feature>
<evidence type="ECO:0000256" key="8">
    <source>
        <dbReference type="PROSITE-ProRule" id="PRU00302"/>
    </source>
</evidence>
<dbReference type="Proteomes" id="UP000005408">
    <property type="component" value="Unassembled WGS sequence"/>
</dbReference>
<feature type="chain" id="PRO_5036462370" description="Sushi, von Willebrand factor type A, EGF and pentraxin domain-containing protein 1" evidence="10">
    <location>
        <begin position="22"/>
        <end position="1458"/>
    </location>
</feature>
<dbReference type="InterPro" id="IPR011641">
    <property type="entry name" value="Tyr-kin_ephrin_A/B_rcpt-like"/>
</dbReference>
<dbReference type="OMA" id="GYYICHP"/>
<evidence type="ECO:0000256" key="6">
    <source>
        <dbReference type="ARBA" id="ARBA00023180"/>
    </source>
</evidence>
<dbReference type="FunFam" id="2.10.25.10:FF:000080">
    <property type="entry name" value="Neurogenic locus notch 1"/>
    <property type="match status" value="1"/>
</dbReference>
<dbReference type="SUPFAM" id="SSF57196">
    <property type="entry name" value="EGF/Laminin"/>
    <property type="match status" value="2"/>
</dbReference>
<feature type="domain" description="EGF-like" evidence="11">
    <location>
        <begin position="1016"/>
        <end position="1052"/>
    </location>
</feature>
<dbReference type="Pfam" id="PF07699">
    <property type="entry name" value="Ephrin_rec_like"/>
    <property type="match status" value="3"/>
</dbReference>
<dbReference type="Gene3D" id="2.20.100.10">
    <property type="entry name" value="Thrombospondin type-1 (TSP1) repeat"/>
    <property type="match status" value="1"/>
</dbReference>
<dbReference type="PANTHER" id="PTHR46343">
    <property type="entry name" value="HYR DOMAIN-CONTAINING PROTEIN"/>
    <property type="match status" value="1"/>
</dbReference>
<dbReference type="SMART" id="SM00181">
    <property type="entry name" value="EGF"/>
    <property type="match status" value="2"/>
</dbReference>
<dbReference type="PROSITE" id="PS50923">
    <property type="entry name" value="SUSHI"/>
    <property type="match status" value="4"/>
</dbReference>
<dbReference type="SMART" id="SM01411">
    <property type="entry name" value="Ephrin_rec_like"/>
    <property type="match status" value="3"/>
</dbReference>
<evidence type="ECO:0000259" key="12">
    <source>
        <dbReference type="PROSITE" id="PS50825"/>
    </source>
</evidence>
<dbReference type="SUPFAM" id="SSF82895">
    <property type="entry name" value="TSP-1 type 1 repeat"/>
    <property type="match status" value="1"/>
</dbReference>
<dbReference type="Pfam" id="PF00084">
    <property type="entry name" value="Sushi"/>
    <property type="match status" value="2"/>
</dbReference>
<dbReference type="Gene3D" id="2.10.25.10">
    <property type="entry name" value="Laminin"/>
    <property type="match status" value="2"/>
</dbReference>
<keyword evidence="4" id="KW-0677">Repeat</keyword>
<dbReference type="FunFam" id="2.20.100.10:FF:000007">
    <property type="entry name" value="Thrombospondin 1"/>
    <property type="match status" value="1"/>
</dbReference>
<dbReference type="PROSITE" id="PS50026">
    <property type="entry name" value="EGF_3"/>
    <property type="match status" value="2"/>
</dbReference>
<dbReference type="Gene3D" id="2.60.40.10">
    <property type="entry name" value="Immunoglobulins"/>
    <property type="match status" value="1"/>
</dbReference>
<reference evidence="14" key="1">
    <citation type="submission" date="2022-08" db="UniProtKB">
        <authorList>
            <consortium name="EnsemblMetazoa"/>
        </authorList>
    </citation>
    <scope>IDENTIFICATION</scope>
    <source>
        <strain evidence="14">05x7-T-G4-1.051#20</strain>
    </source>
</reference>
<dbReference type="SMART" id="SM00209">
    <property type="entry name" value="TSP1"/>
    <property type="match status" value="1"/>
</dbReference>
<keyword evidence="9" id="KW-0472">Membrane</keyword>
<evidence type="ECO:0000313" key="14">
    <source>
        <dbReference type="EnsemblMetazoa" id="G19186.1:cds"/>
    </source>
</evidence>
<dbReference type="CDD" id="cd00054">
    <property type="entry name" value="EGF_CA"/>
    <property type="match status" value="2"/>
</dbReference>
<dbReference type="PROSITE" id="PS50825">
    <property type="entry name" value="HYR"/>
    <property type="match status" value="2"/>
</dbReference>
<feature type="disulfide bond" evidence="7">
    <location>
        <begin position="1042"/>
        <end position="1051"/>
    </location>
</feature>
<sequence length="1458" mass="163699">MWLILQIATHILAFATFGVHSSKECSVFELKSNLTKCWDHDGMSIKSSKITKTGTMCEVRQKDINFTTFVVCTTRGWSTIQNQRYEGSNRQTRQKRFFDFFFNGIKAIGCFFIGCHSRPRDNIPPYMGQVCTQDILKNADQYQVTTLVTWPENKAVDNMDGPVPAKLVEGKSPGHHFWGMTKIAYMAWDKSGNSASCSFKVNVTVIRCPKIPNVSDGYYICHPSDDMIYGAVCRFGCYAGHELTGGTSEITCTQSGKWSNTFPRCQKVTCPRLLPSTSYLTYKCSDENKFRSICTYSCPDGYDIKSGMSRVRVCTRFGTWKGIEPKCIDIQPPTFTKCPSVVYGYTARNVLEGEVVWEYPIASDNYDTDINVTWTGPISPNENIKVGTYTIIYSAEDSTGNQAIPCITKIVMKAITCPNIYPTPFQTVTCPSGTRYGSVCNFSCEAGTKLNGTDIVVCERENGKKFGDWTWENNQPFCEVMQKCAKKITPPGNGALACDKWYGGKFCQMLCKEGYDVSPGRNFEEMLVCGQSGEWLPKNAIPLPDCSKSLAARRGVYRMAVSYYFDGDCTNQATVQEIKDQFIKTLRSSKYAESCSVGGDKCNIDNVEVRCSEKGRKRSAEMTIAFDISRLIEHKSIDNLNAAQHQFLISLENMSHNGELDKHFNETGLMRVQNIHQEKFTLDCPSRTIASLHTFSCVECSPGTYYDNDTLRCPQCDKGYYQDTSGQDSCVRCPDNTTTQFIGSKSISDCIDACKPGFWSTYGTPECSVCPVGSYSNNFGASKCTECPSSKSTDTEGTNDESFCQNFDLWLTEEEGKVLLGFQTTHFINKFIVSFWAQSESLRISLGSVRENIGINYILNRNVSERVFDVNDGWHFHVLSIYENKMEVYVDNEMKSRKDNGLQIKPNETNKVELHGKGKISQLNVWSTMDTDQRDALSNIMKNKKSCIAKRVGDIVSWKEFENINFDSTFKHIPSECDDFDSCKSNPCLNGVCYDKLEGFECKCFYGFYGKKCERNVDDCVDNACENNATCKDGASSYTCLCSDGFKGTLCEIAKVDGGWGKWSEWSPCSVTCGNGTKNRHRYCNNPAPDNGGLDCPGIATDHTVCEMDECRVCGNLTVTEHVILSCENDTKNINCTISCEEGYDFDHFIKPYYECGEVTYMLWDFKTSDNPDGKLPQCTKKKNSDEMSFVYEASYIDLVCDSNEKAIDTHKQIPQKIELETKNIDCLANGTCALRKIQISNCQPRSKRNAEQKTAGFEIEIICDSHVYNSDDCYRILLEALQELLHKTESNELSTTIQGQLYHIQPSSAHVKTSVKCPPGTVASDMFCVECSYGRYYKDGLCVKCDFGTYQDEIGQQSCKECPEGTTTLGRDSRSIIECSVNLKEKSDGLLYTVVGALSALLIIGLLSITILVFKNRSQKMQLTDMQLFDNCPERYGMGKPLSYSIKSQQKYTRNVY</sequence>
<dbReference type="PROSITE" id="PS50092">
    <property type="entry name" value="TSP1"/>
    <property type="match status" value="1"/>
</dbReference>